<reference evidence="1" key="1">
    <citation type="submission" date="2022-10" db="EMBL/GenBank/DDBJ databases">
        <title>Novel sulphate-reducing endosymbionts in the free-living metamonad Anaeramoeba.</title>
        <authorList>
            <person name="Jerlstrom-Hultqvist J."/>
            <person name="Cepicka I."/>
            <person name="Gallot-Lavallee L."/>
            <person name="Salas-Leiva D."/>
            <person name="Curtis B.A."/>
            <person name="Zahonova K."/>
            <person name="Pipaliya S."/>
            <person name="Dacks J."/>
            <person name="Roger A.J."/>
        </authorList>
    </citation>
    <scope>NUCLEOTIDE SEQUENCE</scope>
    <source>
        <strain evidence="1">BMAN</strain>
    </source>
</reference>
<evidence type="ECO:0000313" key="2">
    <source>
        <dbReference type="Proteomes" id="UP001149090"/>
    </source>
</evidence>
<evidence type="ECO:0000313" key="1">
    <source>
        <dbReference type="EMBL" id="KAJ5075514.1"/>
    </source>
</evidence>
<comment type="caution">
    <text evidence="1">The sequence shown here is derived from an EMBL/GenBank/DDBJ whole genome shotgun (WGS) entry which is preliminary data.</text>
</comment>
<proteinExistence type="predicted"/>
<sequence length="86" mass="9802">MKKFQKEIQNNLLINSLRHNKTFSDLLELIVQQNGILAVPHSMALGTMSFTREFIETHILITNENHPNNFVTINGAIGLFIKAKQL</sequence>
<dbReference type="AlphaFoldDB" id="A0A9Q0LN99"/>
<name>A0A9Q0LN99_ANAIG</name>
<dbReference type="Proteomes" id="UP001149090">
    <property type="component" value="Unassembled WGS sequence"/>
</dbReference>
<keyword evidence="2" id="KW-1185">Reference proteome</keyword>
<dbReference type="EMBL" id="JAPDFW010000064">
    <property type="protein sequence ID" value="KAJ5075514.1"/>
    <property type="molecule type" value="Genomic_DNA"/>
</dbReference>
<accession>A0A9Q0LN99</accession>
<gene>
    <name evidence="1" type="ORF">M0811_07084</name>
</gene>
<protein>
    <submittedName>
        <fullName evidence="1">Ankyrin repeat domain-containing protein</fullName>
    </submittedName>
</protein>
<organism evidence="1 2">
    <name type="scientific">Anaeramoeba ignava</name>
    <name type="common">Anaerobic marine amoeba</name>
    <dbReference type="NCBI Taxonomy" id="1746090"/>
    <lineage>
        <taxon>Eukaryota</taxon>
        <taxon>Metamonada</taxon>
        <taxon>Anaeramoebidae</taxon>
        <taxon>Anaeramoeba</taxon>
    </lineage>
</organism>